<dbReference type="OrthoDB" id="5593278at2759"/>
<dbReference type="InterPro" id="IPR053720">
    <property type="entry name" value="Psm_Assembly_Chaperone"/>
</dbReference>
<accession>A0A6A6B262</accession>
<dbReference type="PANTHER" id="PTHR31051:SF1">
    <property type="entry name" value="PROTEASOME ASSEMBLY CHAPERONE 3"/>
    <property type="match status" value="1"/>
</dbReference>
<sequence>MADFPITPEAFPAKTRTAAGEVGGVRTEVMVVSFAEKVMVTVSQGGRLGHWVHVPLMTPSGDPTLQPPQAFYDDEDPSAHDLDLLPMPHLTATTILGGTVPERDTVAQLVATQIASALATKNPGEERLLVVGLGLEGKELGREAFMDLVELVTTSL</sequence>
<evidence type="ECO:0000313" key="2">
    <source>
        <dbReference type="Proteomes" id="UP000799438"/>
    </source>
</evidence>
<organism evidence="1 2">
    <name type="scientific">Aplosporella prunicola CBS 121167</name>
    <dbReference type="NCBI Taxonomy" id="1176127"/>
    <lineage>
        <taxon>Eukaryota</taxon>
        <taxon>Fungi</taxon>
        <taxon>Dikarya</taxon>
        <taxon>Ascomycota</taxon>
        <taxon>Pezizomycotina</taxon>
        <taxon>Dothideomycetes</taxon>
        <taxon>Dothideomycetes incertae sedis</taxon>
        <taxon>Botryosphaeriales</taxon>
        <taxon>Aplosporellaceae</taxon>
        <taxon>Aplosporella</taxon>
    </lineage>
</organism>
<dbReference type="GeneID" id="54298730"/>
<dbReference type="PANTHER" id="PTHR31051">
    <property type="entry name" value="PROTEASOME ASSEMBLY CHAPERONE 3"/>
    <property type="match status" value="1"/>
</dbReference>
<dbReference type="Proteomes" id="UP000799438">
    <property type="component" value="Unassembled WGS sequence"/>
</dbReference>
<dbReference type="EMBL" id="ML995504">
    <property type="protein sequence ID" value="KAF2137314.1"/>
    <property type="molecule type" value="Genomic_DNA"/>
</dbReference>
<dbReference type="GO" id="GO:0043248">
    <property type="term" value="P:proteasome assembly"/>
    <property type="evidence" value="ECO:0007669"/>
    <property type="project" value="InterPro"/>
</dbReference>
<reference evidence="1" key="1">
    <citation type="journal article" date="2020" name="Stud. Mycol.">
        <title>101 Dothideomycetes genomes: a test case for predicting lifestyles and emergence of pathogens.</title>
        <authorList>
            <person name="Haridas S."/>
            <person name="Albert R."/>
            <person name="Binder M."/>
            <person name="Bloem J."/>
            <person name="Labutti K."/>
            <person name="Salamov A."/>
            <person name="Andreopoulos B."/>
            <person name="Baker S."/>
            <person name="Barry K."/>
            <person name="Bills G."/>
            <person name="Bluhm B."/>
            <person name="Cannon C."/>
            <person name="Castanera R."/>
            <person name="Culley D."/>
            <person name="Daum C."/>
            <person name="Ezra D."/>
            <person name="Gonzalez J."/>
            <person name="Henrissat B."/>
            <person name="Kuo A."/>
            <person name="Liang C."/>
            <person name="Lipzen A."/>
            <person name="Lutzoni F."/>
            <person name="Magnuson J."/>
            <person name="Mondo S."/>
            <person name="Nolan M."/>
            <person name="Ohm R."/>
            <person name="Pangilinan J."/>
            <person name="Park H.-J."/>
            <person name="Ramirez L."/>
            <person name="Alfaro M."/>
            <person name="Sun H."/>
            <person name="Tritt A."/>
            <person name="Yoshinaga Y."/>
            <person name="Zwiers L.-H."/>
            <person name="Turgeon B."/>
            <person name="Goodwin S."/>
            <person name="Spatafora J."/>
            <person name="Crous P."/>
            <person name="Grigoriev I."/>
        </authorList>
    </citation>
    <scope>NUCLEOTIDE SEQUENCE</scope>
    <source>
        <strain evidence="1">CBS 121167</strain>
    </source>
</reference>
<dbReference type="Gene3D" id="3.30.230.90">
    <property type="match status" value="1"/>
</dbReference>
<dbReference type="AlphaFoldDB" id="A0A6A6B262"/>
<dbReference type="InterPro" id="IPR018788">
    <property type="entry name" value="Proteasome_assmbl_chp_3"/>
</dbReference>
<name>A0A6A6B262_9PEZI</name>
<proteinExistence type="predicted"/>
<evidence type="ECO:0008006" key="3">
    <source>
        <dbReference type="Google" id="ProtNLM"/>
    </source>
</evidence>
<keyword evidence="2" id="KW-1185">Reference proteome</keyword>
<gene>
    <name evidence="1" type="ORF">K452DRAFT_291710</name>
</gene>
<evidence type="ECO:0000313" key="1">
    <source>
        <dbReference type="EMBL" id="KAF2137314.1"/>
    </source>
</evidence>
<protein>
    <recommendedName>
        <fullName evidence="3">Proteasome assembly chaperone 3</fullName>
    </recommendedName>
</protein>
<dbReference type="RefSeq" id="XP_033393032.1">
    <property type="nucleotide sequence ID" value="XM_033541234.1"/>
</dbReference>